<organism evidence="2">
    <name type="scientific">Anopheles funestus</name>
    <name type="common">African malaria mosquito</name>
    <dbReference type="NCBI Taxonomy" id="62324"/>
    <lineage>
        <taxon>Eukaryota</taxon>
        <taxon>Metazoa</taxon>
        <taxon>Ecdysozoa</taxon>
        <taxon>Arthropoda</taxon>
        <taxon>Hexapoda</taxon>
        <taxon>Insecta</taxon>
        <taxon>Pterygota</taxon>
        <taxon>Neoptera</taxon>
        <taxon>Endopterygota</taxon>
        <taxon>Diptera</taxon>
        <taxon>Nematocera</taxon>
        <taxon>Culicoidea</taxon>
        <taxon>Culicidae</taxon>
        <taxon>Anophelinae</taxon>
        <taxon>Anopheles</taxon>
    </lineage>
</organism>
<dbReference type="EnsemblMetazoa" id="AFUN004299-RA">
    <property type="protein sequence ID" value="AFUN004299-PA"/>
    <property type="gene ID" value="AFUN004299"/>
</dbReference>
<protein>
    <submittedName>
        <fullName evidence="2">Uncharacterized protein</fullName>
    </submittedName>
</protein>
<dbReference type="AlphaFoldDB" id="A0A182RDM7"/>
<feature type="compositionally biased region" description="Polar residues" evidence="1">
    <location>
        <begin position="398"/>
        <end position="408"/>
    </location>
</feature>
<reference evidence="2" key="1">
    <citation type="submission" date="2020-05" db="UniProtKB">
        <authorList>
            <consortium name="EnsemblMetazoa"/>
        </authorList>
    </citation>
    <scope>IDENTIFICATION</scope>
    <source>
        <strain evidence="2">FUMOZ</strain>
    </source>
</reference>
<feature type="compositionally biased region" description="Basic and acidic residues" evidence="1">
    <location>
        <begin position="371"/>
        <end position="391"/>
    </location>
</feature>
<name>A0A182RDM7_ANOFN</name>
<evidence type="ECO:0000256" key="1">
    <source>
        <dbReference type="SAM" id="MobiDB-lite"/>
    </source>
</evidence>
<evidence type="ECO:0000313" key="2">
    <source>
        <dbReference type="EnsemblMetazoa" id="AFUN004299-PA"/>
    </source>
</evidence>
<dbReference type="VEuPathDB" id="VectorBase:AFUN004299"/>
<dbReference type="STRING" id="62324.A0A182RDM7"/>
<sequence>MENSCTQNKATCYELFPQELPNLDAVPSLEAELRKGAMERLASRKFVAQQKRAEKRRFVPTVSKLVHPNPPKCQKCQHSGNFILDRQILEPSDHIDFIARPKEVMQRKRPYYVDHKLSSATNRIKTLARPGALHVKTTLEKYTKLSPEHEQHLKNLLEPKPFVTIMESIGYAKQQRSDDAVWRRHMANQERKLLHKIHYWEIEHLKIVMEALCKKLKDYYLSPSAPPLTEEGVQISRSVLRIICRFLDIAIPHADEQENGGDNDVIDDFYVELSKKIGFWTVKIMAQTGITFDKQKSFSYVRKSESFVSVNSSVFQLDLSPIGDDAVAVAPTSILSLEIIYDCVDAAVATVEKGICERRNSVCIESEEKILQEDTTRSAENEEESKPDHSIVIDIDASTHSNTENADQTSDDIDEDQVTVIENIPNEETDENEQEEAKQRQT</sequence>
<dbReference type="VEuPathDB" id="VectorBase:AFUN2_008851"/>
<accession>A0A182RDM7</accession>
<feature type="region of interest" description="Disordered" evidence="1">
    <location>
        <begin position="371"/>
        <end position="442"/>
    </location>
</feature>
<proteinExistence type="predicted"/>
<feature type="compositionally biased region" description="Acidic residues" evidence="1">
    <location>
        <begin position="425"/>
        <end position="434"/>
    </location>
</feature>